<evidence type="ECO:0000313" key="3">
    <source>
        <dbReference type="Proteomes" id="UP000593567"/>
    </source>
</evidence>
<dbReference type="AlphaFoldDB" id="A0A7J7KA69"/>
<keyword evidence="3" id="KW-1185">Reference proteome</keyword>
<keyword evidence="1" id="KW-0732">Signal</keyword>
<dbReference type="PANTHER" id="PTHR46769:SF2">
    <property type="entry name" value="FIBROCYSTIN-L ISOFORM 2 PRECURSOR-RELATED"/>
    <property type="match status" value="1"/>
</dbReference>
<accession>A0A7J7KA69</accession>
<name>A0A7J7KA69_BUGNE</name>
<dbReference type="Proteomes" id="UP000593567">
    <property type="component" value="Unassembled WGS sequence"/>
</dbReference>
<dbReference type="PANTHER" id="PTHR46769">
    <property type="entry name" value="POLYCYSTIC KIDNEY AND HEPATIC DISEASE 1 (AUTOSOMAL RECESSIVE)-LIKE 1"/>
    <property type="match status" value="1"/>
</dbReference>
<comment type="caution">
    <text evidence="2">The sequence shown here is derived from an EMBL/GenBank/DDBJ whole genome shotgun (WGS) entry which is preliminary data.</text>
</comment>
<sequence length="175" mass="19278">MTWTRLAATANAGDNQIELEHGQSDWPVGGIIAIATTGDHHSQKETEVKEILSISADGRTITLNETLEYTHLGVTAEMATGYTLEMRAEVALLSRNVRVVGSRDVQYEKEIEACPDGFDPGEFATQTCFQGRFGDEIGNDQFGAQIMLHAPRKNENLARAKLSYIEVNYAGQAFR</sequence>
<dbReference type="EMBL" id="VXIV02000861">
    <property type="protein sequence ID" value="KAF6035560.1"/>
    <property type="molecule type" value="Genomic_DNA"/>
</dbReference>
<organism evidence="2 3">
    <name type="scientific">Bugula neritina</name>
    <name type="common">Brown bryozoan</name>
    <name type="synonym">Sertularia neritina</name>
    <dbReference type="NCBI Taxonomy" id="10212"/>
    <lineage>
        <taxon>Eukaryota</taxon>
        <taxon>Metazoa</taxon>
        <taxon>Spiralia</taxon>
        <taxon>Lophotrochozoa</taxon>
        <taxon>Bryozoa</taxon>
        <taxon>Gymnolaemata</taxon>
        <taxon>Cheilostomatida</taxon>
        <taxon>Flustrina</taxon>
        <taxon>Buguloidea</taxon>
        <taxon>Bugulidae</taxon>
        <taxon>Bugula</taxon>
    </lineage>
</organism>
<dbReference type="OrthoDB" id="120976at2759"/>
<evidence type="ECO:0000256" key="1">
    <source>
        <dbReference type="ARBA" id="ARBA00022729"/>
    </source>
</evidence>
<evidence type="ECO:0000313" key="2">
    <source>
        <dbReference type="EMBL" id="KAF6035560.1"/>
    </source>
</evidence>
<proteinExistence type="predicted"/>
<gene>
    <name evidence="2" type="ORF">EB796_006120</name>
</gene>
<dbReference type="InterPro" id="IPR052387">
    <property type="entry name" value="Fibrocystin"/>
</dbReference>
<reference evidence="2" key="1">
    <citation type="submission" date="2020-06" db="EMBL/GenBank/DDBJ databases">
        <title>Draft genome of Bugula neritina, a colonial animal packing powerful symbionts and potential medicines.</title>
        <authorList>
            <person name="Rayko M."/>
        </authorList>
    </citation>
    <scope>NUCLEOTIDE SEQUENCE [LARGE SCALE GENOMIC DNA]</scope>
    <source>
        <strain evidence="2">Kwan_BN1</strain>
    </source>
</reference>
<protein>
    <submittedName>
        <fullName evidence="2">PKHD1L1</fullName>
    </submittedName>
</protein>